<organism evidence="2">
    <name type="scientific">Muribaculaceae bacterium Z82</name>
    <dbReference type="NCBI Taxonomy" id="2304548"/>
    <lineage>
        <taxon>Bacteria</taxon>
        <taxon>Pseudomonadati</taxon>
        <taxon>Bacteroidota</taxon>
        <taxon>Bacteroidia</taxon>
        <taxon>Bacteroidales</taxon>
        <taxon>Muribaculaceae</taxon>
    </lineage>
</organism>
<comment type="caution">
    <text evidence="2">The sequence shown here is derived from an EMBL/GenBank/DDBJ whole genome shotgun (WGS) entry which is preliminary data.</text>
</comment>
<evidence type="ECO:0000313" key="2">
    <source>
        <dbReference type="EMBL" id="NBI33785.1"/>
    </source>
</evidence>
<proteinExistence type="predicted"/>
<gene>
    <name evidence="2" type="ORF">D1639_01790</name>
</gene>
<dbReference type="Gene3D" id="3.30.70.20">
    <property type="match status" value="2"/>
</dbReference>
<dbReference type="AlphaFoldDB" id="A0A7C9N835"/>
<feature type="domain" description="4Fe-4S ferredoxin-type" evidence="1">
    <location>
        <begin position="4"/>
        <end position="33"/>
    </location>
</feature>
<feature type="domain" description="4Fe-4S ferredoxin-type" evidence="1">
    <location>
        <begin position="34"/>
        <end position="63"/>
    </location>
</feature>
<reference evidence="2" key="1">
    <citation type="submission" date="2018-08" db="EMBL/GenBank/DDBJ databases">
        <title>Murine metabolic-syndrome-specific gut microbial biobank.</title>
        <authorList>
            <person name="Liu C."/>
        </authorList>
    </citation>
    <scope>NUCLEOTIDE SEQUENCE [LARGE SCALE GENOMIC DNA]</scope>
    <source>
        <strain evidence="2">Z82</strain>
    </source>
</reference>
<name>A0A7C9N835_9BACT</name>
<dbReference type="InterPro" id="IPR017896">
    <property type="entry name" value="4Fe4S_Fe-S-bd"/>
</dbReference>
<dbReference type="PROSITE" id="PS51379">
    <property type="entry name" value="4FE4S_FER_2"/>
    <property type="match status" value="2"/>
</dbReference>
<protein>
    <submittedName>
        <fullName evidence="2">4Fe-4S dicluster domain-containing protein</fullName>
    </submittedName>
</protein>
<dbReference type="Pfam" id="PF12838">
    <property type="entry name" value="Fer4_7"/>
    <property type="match status" value="1"/>
</dbReference>
<accession>A0A7C9N835</accession>
<dbReference type="SUPFAM" id="SSF54862">
    <property type="entry name" value="4Fe-4S ferredoxins"/>
    <property type="match status" value="1"/>
</dbReference>
<sequence length="66" mass="7310">MKLWRYEVNPKLCRSCGSCLKVCEAGAMSEDESHKAVIDPGRCTDCGCCVQACKLRAIVKRKGLFI</sequence>
<dbReference type="EMBL" id="QWKH01000006">
    <property type="protein sequence ID" value="NBI33785.1"/>
    <property type="molecule type" value="Genomic_DNA"/>
</dbReference>
<evidence type="ECO:0000259" key="1">
    <source>
        <dbReference type="PROSITE" id="PS51379"/>
    </source>
</evidence>